<proteinExistence type="predicted"/>
<dbReference type="Proteomes" id="UP001419268">
    <property type="component" value="Unassembled WGS sequence"/>
</dbReference>
<name>A0AAP0K930_9MAGN</name>
<evidence type="ECO:0000313" key="1">
    <source>
        <dbReference type="EMBL" id="KAK9147303.1"/>
    </source>
</evidence>
<sequence>MGYNLLDFDCVMYKFSNFNHNPSTVVSSETSFKTSSLKHNKIILCAFCMAASFSSFVNDLFL</sequence>
<gene>
    <name evidence="1" type="ORF">Scep_006060</name>
</gene>
<accession>A0AAP0K930</accession>
<comment type="caution">
    <text evidence="1">The sequence shown here is derived from an EMBL/GenBank/DDBJ whole genome shotgun (WGS) entry which is preliminary data.</text>
</comment>
<organism evidence="1 2">
    <name type="scientific">Stephania cephalantha</name>
    <dbReference type="NCBI Taxonomy" id="152367"/>
    <lineage>
        <taxon>Eukaryota</taxon>
        <taxon>Viridiplantae</taxon>
        <taxon>Streptophyta</taxon>
        <taxon>Embryophyta</taxon>
        <taxon>Tracheophyta</taxon>
        <taxon>Spermatophyta</taxon>
        <taxon>Magnoliopsida</taxon>
        <taxon>Ranunculales</taxon>
        <taxon>Menispermaceae</taxon>
        <taxon>Menispermoideae</taxon>
        <taxon>Cissampelideae</taxon>
        <taxon>Stephania</taxon>
    </lineage>
</organism>
<dbReference type="AlphaFoldDB" id="A0AAP0K930"/>
<reference evidence="1 2" key="1">
    <citation type="submission" date="2024-01" db="EMBL/GenBank/DDBJ databases">
        <title>Genome assemblies of Stephania.</title>
        <authorList>
            <person name="Yang L."/>
        </authorList>
    </citation>
    <scope>NUCLEOTIDE SEQUENCE [LARGE SCALE GENOMIC DNA]</scope>
    <source>
        <strain evidence="1">JXDWG</strain>
        <tissue evidence="1">Leaf</tissue>
    </source>
</reference>
<protein>
    <submittedName>
        <fullName evidence="1">Uncharacterized protein</fullName>
    </submittedName>
</protein>
<keyword evidence="2" id="KW-1185">Reference proteome</keyword>
<dbReference type="EMBL" id="JBBNAG010000003">
    <property type="protein sequence ID" value="KAK9147303.1"/>
    <property type="molecule type" value="Genomic_DNA"/>
</dbReference>
<evidence type="ECO:0000313" key="2">
    <source>
        <dbReference type="Proteomes" id="UP001419268"/>
    </source>
</evidence>